<reference evidence="1" key="1">
    <citation type="submission" date="2014-09" db="EMBL/GenBank/DDBJ databases">
        <authorList>
            <person name="Magalhaes I.L.F."/>
            <person name="Oliveira U."/>
            <person name="Santos F.R."/>
            <person name="Vidigal T.H.D.A."/>
            <person name="Brescovit A.D."/>
            <person name="Santos A.J."/>
        </authorList>
    </citation>
    <scope>NUCLEOTIDE SEQUENCE</scope>
    <source>
        <tissue evidence="1">Shoot tissue taken approximately 20 cm above the soil surface</tissue>
    </source>
</reference>
<dbReference type="EMBL" id="GBRH01195373">
    <property type="protein sequence ID" value="JAE02523.1"/>
    <property type="molecule type" value="Transcribed_RNA"/>
</dbReference>
<proteinExistence type="predicted"/>
<accession>A0A0A9F2L1</accession>
<reference evidence="1" key="2">
    <citation type="journal article" date="2015" name="Data Brief">
        <title>Shoot transcriptome of the giant reed, Arundo donax.</title>
        <authorList>
            <person name="Barrero R.A."/>
            <person name="Guerrero F.D."/>
            <person name="Moolhuijzen P."/>
            <person name="Goolsby J.A."/>
            <person name="Tidwell J."/>
            <person name="Bellgard S.E."/>
            <person name="Bellgard M.I."/>
        </authorList>
    </citation>
    <scope>NUCLEOTIDE SEQUENCE</scope>
    <source>
        <tissue evidence="1">Shoot tissue taken approximately 20 cm above the soil surface</tissue>
    </source>
</reference>
<dbReference type="AlphaFoldDB" id="A0A0A9F2L1"/>
<sequence>MQDLHECVVRRLYVNIKERNMQKNQCKREGQAF</sequence>
<name>A0A0A9F2L1_ARUDO</name>
<protein>
    <submittedName>
        <fullName evidence="1">Uncharacterized protein</fullName>
    </submittedName>
</protein>
<organism evidence="1">
    <name type="scientific">Arundo donax</name>
    <name type="common">Giant reed</name>
    <name type="synonym">Donax arundinaceus</name>
    <dbReference type="NCBI Taxonomy" id="35708"/>
    <lineage>
        <taxon>Eukaryota</taxon>
        <taxon>Viridiplantae</taxon>
        <taxon>Streptophyta</taxon>
        <taxon>Embryophyta</taxon>
        <taxon>Tracheophyta</taxon>
        <taxon>Spermatophyta</taxon>
        <taxon>Magnoliopsida</taxon>
        <taxon>Liliopsida</taxon>
        <taxon>Poales</taxon>
        <taxon>Poaceae</taxon>
        <taxon>PACMAD clade</taxon>
        <taxon>Arundinoideae</taxon>
        <taxon>Arundineae</taxon>
        <taxon>Arundo</taxon>
    </lineage>
</organism>
<evidence type="ECO:0000313" key="1">
    <source>
        <dbReference type="EMBL" id="JAE02523.1"/>
    </source>
</evidence>